<sequence>MARKNKTKKSGKAVDAKKSTKAERKVQKAEERILDEAVKTAKKERRELEDAKLREQFQTEIQQSSRGSNSEEKPDSSRSARKRTKTESKSVPQLSKEEFIEMVERRIAQLENDELDTELVKREPLRRLLSYRDTLRRGRHGNLDSEQASESNGDAPVDNARLSALRQLLDPLHEADNDNDDEDCTDVETLDEKDNEAAFHEGTHGEDSPDGDTHDQDFPMEDPSEHIANQGISRRVSLSIDLDMPPDIAPRRGSQPSTPDTEPEEDPIYRLSLHSEPNAISDTLIKPSDATEDPAEEPADSSPNEEDEGRVQEIRDNSSEAKMSINGSRAIEALKEDLTDETIRKEEEEKRDQEITDSSSKVDVSTESYRAVEDLEEDPIDETIGGEDEVGIQSVEDSPTEGAIDDKPLESSDAAQGLEKEAALKSPGEEIAPAHEEPVEEPSQPADAADTLDVEASEDLLTAKAAPELGPTTDEPSPNTEEYDDDVHSIHGSPSQNDMSTEPSDALDGKEISGDFDNEEKVVEGINHDPSEDDPPIQSSGTINDSEEEIAGEPHDEREAMEGTNHDPSADDMRVESPGAVNETEEETPSEPHNEEEVVEGIKHGLSEDNLPIEFSSVVTDSEEETFGEISSEKEEEVSQEIVEQCSENNLSLQAFDAIWNSEEELNKLPLEEEEGIPDIEGSSSEATFHGDVESEETAGDDQDPNPTYQPMSDNDISPAEYNRRIDEYLKARLFEPREWGST</sequence>
<name>A0A6A6Z5W1_9PEZI</name>
<feature type="compositionally biased region" description="Acidic residues" evidence="1">
    <location>
        <begin position="694"/>
        <end position="704"/>
    </location>
</feature>
<reference evidence="4" key="3">
    <citation type="submission" date="2025-04" db="UniProtKB">
        <authorList>
            <consortium name="RefSeq"/>
        </authorList>
    </citation>
    <scope>IDENTIFICATION</scope>
    <source>
        <strain evidence="4">CBS 304.34</strain>
    </source>
</reference>
<dbReference type="RefSeq" id="XP_033583456.1">
    <property type="nucleotide sequence ID" value="XM_033723301.1"/>
</dbReference>
<feature type="compositionally biased region" description="Polar residues" evidence="1">
    <location>
        <begin position="492"/>
        <end position="503"/>
    </location>
</feature>
<keyword evidence="3" id="KW-1185">Reference proteome</keyword>
<feature type="compositionally biased region" description="Basic and acidic residues" evidence="1">
    <location>
        <begin position="552"/>
        <end position="575"/>
    </location>
</feature>
<dbReference type="EMBL" id="MU003693">
    <property type="protein sequence ID" value="KAF2816492.1"/>
    <property type="molecule type" value="Genomic_DNA"/>
</dbReference>
<feature type="compositionally biased region" description="Basic residues" evidence="1">
    <location>
        <begin position="1"/>
        <end position="11"/>
    </location>
</feature>
<feature type="compositionally biased region" description="Basic and acidic residues" evidence="1">
    <location>
        <begin position="332"/>
        <end position="354"/>
    </location>
</feature>
<feature type="compositionally biased region" description="Acidic residues" evidence="1">
    <location>
        <begin position="177"/>
        <end position="189"/>
    </location>
</feature>
<feature type="compositionally biased region" description="Basic and acidic residues" evidence="1">
    <location>
        <begin position="69"/>
        <end position="78"/>
    </location>
</feature>
<feature type="compositionally biased region" description="Basic and acidic residues" evidence="1">
    <location>
        <begin position="507"/>
        <end position="530"/>
    </location>
</feature>
<feature type="compositionally biased region" description="Polar residues" evidence="1">
    <location>
        <begin position="58"/>
        <end position="68"/>
    </location>
</feature>
<evidence type="ECO:0000313" key="2">
    <source>
        <dbReference type="EMBL" id="KAF2816492.1"/>
    </source>
</evidence>
<accession>A0A6A6Z5W1</accession>
<dbReference type="Proteomes" id="UP000504636">
    <property type="component" value="Unplaced"/>
</dbReference>
<feature type="region of interest" description="Disordered" evidence="1">
    <location>
        <begin position="669"/>
        <end position="721"/>
    </location>
</feature>
<proteinExistence type="predicted"/>
<feature type="compositionally biased region" description="Polar residues" evidence="1">
    <location>
        <begin position="705"/>
        <end position="716"/>
    </location>
</feature>
<dbReference type="AlphaFoldDB" id="A0A6A6Z5W1"/>
<gene>
    <name evidence="2 4" type="ORF">BDZ99DRAFT_494310</name>
</gene>
<evidence type="ECO:0000256" key="1">
    <source>
        <dbReference type="SAM" id="MobiDB-lite"/>
    </source>
</evidence>
<feature type="region of interest" description="Disordered" evidence="1">
    <location>
        <begin position="1"/>
        <end position="598"/>
    </location>
</feature>
<evidence type="ECO:0000313" key="3">
    <source>
        <dbReference type="Proteomes" id="UP000504636"/>
    </source>
</evidence>
<dbReference type="GeneID" id="54464194"/>
<reference evidence="2 4" key="1">
    <citation type="journal article" date="2020" name="Stud. Mycol.">
        <title>101 Dothideomycetes genomes: a test case for predicting lifestyles and emergence of pathogens.</title>
        <authorList>
            <person name="Haridas S."/>
            <person name="Albert R."/>
            <person name="Binder M."/>
            <person name="Bloem J."/>
            <person name="Labutti K."/>
            <person name="Salamov A."/>
            <person name="Andreopoulos B."/>
            <person name="Baker S."/>
            <person name="Barry K."/>
            <person name="Bills G."/>
            <person name="Bluhm B."/>
            <person name="Cannon C."/>
            <person name="Castanera R."/>
            <person name="Culley D."/>
            <person name="Daum C."/>
            <person name="Ezra D."/>
            <person name="Gonzalez J."/>
            <person name="Henrissat B."/>
            <person name="Kuo A."/>
            <person name="Liang C."/>
            <person name="Lipzen A."/>
            <person name="Lutzoni F."/>
            <person name="Magnuson J."/>
            <person name="Mondo S."/>
            <person name="Nolan M."/>
            <person name="Ohm R."/>
            <person name="Pangilinan J."/>
            <person name="Park H.-J."/>
            <person name="Ramirez L."/>
            <person name="Alfaro M."/>
            <person name="Sun H."/>
            <person name="Tritt A."/>
            <person name="Yoshinaga Y."/>
            <person name="Zwiers L.-H."/>
            <person name="Turgeon B."/>
            <person name="Goodwin S."/>
            <person name="Spatafora J."/>
            <person name="Crous P."/>
            <person name="Grigoriev I."/>
        </authorList>
    </citation>
    <scope>NUCLEOTIDE SEQUENCE</scope>
    <source>
        <strain evidence="2 4">CBS 304.34</strain>
    </source>
</reference>
<organism evidence="2">
    <name type="scientific">Mytilinidion resinicola</name>
    <dbReference type="NCBI Taxonomy" id="574789"/>
    <lineage>
        <taxon>Eukaryota</taxon>
        <taxon>Fungi</taxon>
        <taxon>Dikarya</taxon>
        <taxon>Ascomycota</taxon>
        <taxon>Pezizomycotina</taxon>
        <taxon>Dothideomycetes</taxon>
        <taxon>Pleosporomycetidae</taxon>
        <taxon>Mytilinidiales</taxon>
        <taxon>Mytilinidiaceae</taxon>
        <taxon>Mytilinidion</taxon>
    </lineage>
</organism>
<protein>
    <submittedName>
        <fullName evidence="2 4">Uncharacterized protein</fullName>
    </submittedName>
</protein>
<feature type="compositionally biased region" description="Basic and acidic residues" evidence="1">
    <location>
        <begin position="95"/>
        <end position="108"/>
    </location>
</feature>
<evidence type="ECO:0000313" key="4">
    <source>
        <dbReference type="RefSeq" id="XP_033583456.1"/>
    </source>
</evidence>
<feature type="compositionally biased region" description="Basic and acidic residues" evidence="1">
    <location>
        <begin position="12"/>
        <end position="57"/>
    </location>
</feature>
<feature type="compositionally biased region" description="Basic and acidic residues" evidence="1">
    <location>
        <begin position="190"/>
        <end position="217"/>
    </location>
</feature>
<reference evidence="4" key="2">
    <citation type="submission" date="2020-04" db="EMBL/GenBank/DDBJ databases">
        <authorList>
            <consortium name="NCBI Genome Project"/>
        </authorList>
    </citation>
    <scope>NUCLEOTIDE SEQUENCE</scope>
    <source>
        <strain evidence="4">CBS 304.34</strain>
    </source>
</reference>
<feature type="compositionally biased region" description="Acidic residues" evidence="1">
    <location>
        <begin position="290"/>
        <end position="308"/>
    </location>
</feature>
<feature type="compositionally biased region" description="Acidic residues" evidence="1">
    <location>
        <begin position="374"/>
        <end position="390"/>
    </location>
</feature>
<feature type="compositionally biased region" description="Polar residues" evidence="1">
    <location>
        <begin position="356"/>
        <end position="368"/>
    </location>
</feature>
<feature type="compositionally biased region" description="Basic and acidic residues" evidence="1">
    <location>
        <begin position="309"/>
        <end position="319"/>
    </location>
</feature>